<evidence type="ECO:0000256" key="6">
    <source>
        <dbReference type="ARBA" id="ARBA00022989"/>
    </source>
</evidence>
<evidence type="ECO:0000256" key="13">
    <source>
        <dbReference type="PROSITE-ProRule" id="PRU00043"/>
    </source>
</evidence>
<dbReference type="SUPFAM" id="SSF49313">
    <property type="entry name" value="Cadherin-like"/>
    <property type="match status" value="2"/>
</dbReference>
<evidence type="ECO:0000256" key="15">
    <source>
        <dbReference type="SAM" id="Phobius"/>
    </source>
</evidence>
<dbReference type="PANTHER" id="PTHR14139">
    <property type="entry name" value="CALSYNTENIN"/>
    <property type="match status" value="1"/>
</dbReference>
<dbReference type="GO" id="GO:0012505">
    <property type="term" value="C:endomembrane system"/>
    <property type="evidence" value="ECO:0007669"/>
    <property type="project" value="UniProtKB-SubCell"/>
</dbReference>
<evidence type="ECO:0000256" key="4">
    <source>
        <dbReference type="ARBA" id="ARBA00022837"/>
    </source>
</evidence>
<dbReference type="GO" id="GO:0009986">
    <property type="term" value="C:cell surface"/>
    <property type="evidence" value="ECO:0007669"/>
    <property type="project" value="TreeGrafter"/>
</dbReference>
<evidence type="ECO:0000256" key="7">
    <source>
        <dbReference type="ARBA" id="ARBA00023018"/>
    </source>
</evidence>
<evidence type="ECO:0000256" key="1">
    <source>
        <dbReference type="ARBA" id="ARBA00022692"/>
    </source>
</evidence>
<keyword evidence="6 15" id="KW-1133">Transmembrane helix</keyword>
<proteinExistence type="inferred from homology"/>
<reference evidence="17" key="1">
    <citation type="submission" date="2021-02" db="EMBL/GenBank/DDBJ databases">
        <authorList>
            <person name="Nowell W R."/>
        </authorList>
    </citation>
    <scope>NUCLEOTIDE SEQUENCE</scope>
</reference>
<evidence type="ECO:0000256" key="12">
    <source>
        <dbReference type="ARBA" id="ARBA00046288"/>
    </source>
</evidence>
<keyword evidence="1 15" id="KW-0812">Transmembrane</keyword>
<dbReference type="PROSITE" id="PS50268">
    <property type="entry name" value="CADHERIN_2"/>
    <property type="match status" value="2"/>
</dbReference>
<dbReference type="GO" id="GO:0007156">
    <property type="term" value="P:homophilic cell adhesion via plasma membrane adhesion molecules"/>
    <property type="evidence" value="ECO:0007669"/>
    <property type="project" value="InterPro"/>
</dbReference>
<evidence type="ECO:0000256" key="10">
    <source>
        <dbReference type="ARBA" id="ARBA00034103"/>
    </source>
</evidence>
<name>A0A813ZXA3_9BILA</name>
<feature type="transmembrane region" description="Helical" evidence="15">
    <location>
        <begin position="800"/>
        <end position="822"/>
    </location>
</feature>
<dbReference type="Gene3D" id="2.60.120.200">
    <property type="match status" value="1"/>
</dbReference>
<evidence type="ECO:0000313" key="19">
    <source>
        <dbReference type="Proteomes" id="UP000663829"/>
    </source>
</evidence>
<comment type="similarity">
    <text evidence="11">Belongs to the calsyntenin family.</text>
</comment>
<evidence type="ECO:0000256" key="11">
    <source>
        <dbReference type="ARBA" id="ARBA00035015"/>
    </source>
</evidence>
<keyword evidence="5" id="KW-0130">Cell adhesion</keyword>
<dbReference type="GO" id="GO:0005509">
    <property type="term" value="F:calcium ion binding"/>
    <property type="evidence" value="ECO:0007669"/>
    <property type="project" value="UniProtKB-UniRule"/>
</dbReference>
<keyword evidence="7" id="KW-0770">Synapse</keyword>
<keyword evidence="8 15" id="KW-0472">Membrane</keyword>
<dbReference type="OrthoDB" id="10012272at2759"/>
<dbReference type="GO" id="GO:0051965">
    <property type="term" value="P:positive regulation of synapse assembly"/>
    <property type="evidence" value="ECO:0007669"/>
    <property type="project" value="TreeGrafter"/>
</dbReference>
<dbReference type="InterPro" id="IPR013320">
    <property type="entry name" value="ConA-like_dom_sf"/>
</dbReference>
<dbReference type="GO" id="GO:0050806">
    <property type="term" value="P:positive regulation of synaptic transmission"/>
    <property type="evidence" value="ECO:0007669"/>
    <property type="project" value="TreeGrafter"/>
</dbReference>
<dbReference type="PRINTS" id="PR00205">
    <property type="entry name" value="CADHERIN"/>
</dbReference>
<accession>A0A813ZXA3</accession>
<evidence type="ECO:0000256" key="9">
    <source>
        <dbReference type="ARBA" id="ARBA00023180"/>
    </source>
</evidence>
<dbReference type="Gene3D" id="2.60.40.60">
    <property type="entry name" value="Cadherins"/>
    <property type="match status" value="2"/>
</dbReference>
<dbReference type="InterPro" id="IPR045588">
    <property type="entry name" value="CLSTN_C"/>
</dbReference>
<dbReference type="PANTHER" id="PTHR14139:SF2">
    <property type="entry name" value="CALSYNTENIN-1"/>
    <property type="match status" value="1"/>
</dbReference>
<evidence type="ECO:0000256" key="14">
    <source>
        <dbReference type="SAM" id="MobiDB-lite"/>
    </source>
</evidence>
<evidence type="ECO:0000313" key="17">
    <source>
        <dbReference type="EMBL" id="CAF0905445.1"/>
    </source>
</evidence>
<dbReference type="AlphaFoldDB" id="A0A813ZXA3"/>
<comment type="caution">
    <text evidence="17">The sequence shown here is derived from an EMBL/GenBank/DDBJ whole genome shotgun (WGS) entry which is preliminary data.</text>
</comment>
<dbReference type="CDD" id="cd11304">
    <property type="entry name" value="Cadherin_repeat"/>
    <property type="match status" value="2"/>
</dbReference>
<comment type="subcellular location">
    <subcellularLocation>
        <location evidence="12">Endomembrane system</location>
        <topology evidence="12">Single-pass type I membrane protein</topology>
    </subcellularLocation>
    <subcellularLocation>
        <location evidence="10">Synapse</location>
    </subcellularLocation>
</comment>
<dbReference type="InterPro" id="IPR002126">
    <property type="entry name" value="Cadherin-like_dom"/>
</dbReference>
<dbReference type="Pfam" id="PF19699">
    <property type="entry name" value="CLSTN_C"/>
    <property type="match status" value="1"/>
</dbReference>
<feature type="compositionally biased region" description="Acidic residues" evidence="14">
    <location>
        <begin position="882"/>
        <end position="893"/>
    </location>
</feature>
<evidence type="ECO:0000256" key="2">
    <source>
        <dbReference type="ARBA" id="ARBA00022729"/>
    </source>
</evidence>
<dbReference type="EMBL" id="CAJNOQ010001593">
    <property type="protein sequence ID" value="CAF0905445.1"/>
    <property type="molecule type" value="Genomic_DNA"/>
</dbReference>
<keyword evidence="2" id="KW-0732">Signal</keyword>
<feature type="region of interest" description="Disordered" evidence="14">
    <location>
        <begin position="859"/>
        <end position="917"/>
    </location>
</feature>
<organism evidence="17 19">
    <name type="scientific">Didymodactylos carnosus</name>
    <dbReference type="NCBI Taxonomy" id="1234261"/>
    <lineage>
        <taxon>Eukaryota</taxon>
        <taxon>Metazoa</taxon>
        <taxon>Spiralia</taxon>
        <taxon>Gnathifera</taxon>
        <taxon>Rotifera</taxon>
        <taxon>Eurotatoria</taxon>
        <taxon>Bdelloidea</taxon>
        <taxon>Philodinida</taxon>
        <taxon>Philodinidae</taxon>
        <taxon>Didymodactylos</taxon>
    </lineage>
</organism>
<gene>
    <name evidence="17" type="ORF">GPM918_LOCUS8863</name>
    <name evidence="18" type="ORF">SRO942_LOCUS8864</name>
</gene>
<evidence type="ECO:0000256" key="5">
    <source>
        <dbReference type="ARBA" id="ARBA00022889"/>
    </source>
</evidence>
<keyword evidence="4 13" id="KW-0106">Calcium</keyword>
<keyword evidence="3" id="KW-0677">Repeat</keyword>
<keyword evidence="9" id="KW-0325">Glycoprotein</keyword>
<keyword evidence="19" id="KW-1185">Reference proteome</keyword>
<dbReference type="Proteomes" id="UP000681722">
    <property type="component" value="Unassembled WGS sequence"/>
</dbReference>
<feature type="domain" description="Cadherin" evidence="16">
    <location>
        <begin position="148"/>
        <end position="247"/>
    </location>
</feature>
<dbReference type="EMBL" id="CAJOBC010001593">
    <property type="protein sequence ID" value="CAF3687268.1"/>
    <property type="molecule type" value="Genomic_DNA"/>
</dbReference>
<evidence type="ECO:0000256" key="8">
    <source>
        <dbReference type="ARBA" id="ARBA00023136"/>
    </source>
</evidence>
<dbReference type="SMART" id="SM00112">
    <property type="entry name" value="CA"/>
    <property type="match status" value="2"/>
</dbReference>
<dbReference type="Proteomes" id="UP000663829">
    <property type="component" value="Unassembled WGS sequence"/>
</dbReference>
<evidence type="ECO:0000256" key="3">
    <source>
        <dbReference type="ARBA" id="ARBA00022737"/>
    </source>
</evidence>
<evidence type="ECO:0000259" key="16">
    <source>
        <dbReference type="PROSITE" id="PS50268"/>
    </source>
</evidence>
<feature type="domain" description="Cadherin" evidence="16">
    <location>
        <begin position="24"/>
        <end position="147"/>
    </location>
</feature>
<sequence>MKTCKSTQKQQQQQQLNLFDPVLNSDIYVGQISENDNVVTLKPKLLAKDSDRRNSMNSQICGYELSTHNHNDSDIDQTNIPFQIELIKPSGEGYITLKNLFKIDCEIKQQYKLFVRAYDCGVQLRRYSKRVPIVINVDDVNEYLPTFTRDSYQFKLNEGETCIGDLCKVEATDDDCSSQSKVCGYKIVTQNVPFSINQNGYISITKQLTSGDYQFEVIAFDCLDNNKRSEPPVKVNIKIVKSCIPTLSDESIDPHIVKSDHDHVLENVHIDVCPDTCLAVEDLVSNLELDLKGSESGCKMDQCTSSTKEIELIKKDTDYSHAPVGRSMKFDGYTQAIPVEKIKFDGEFGQNFTIKMWMKHRKPLDGGGHKEHVFCKSDSKEQNRHHTGLLIQNDHLKLLIRKESSVNDMNVYPSEWIWTLSQINDDQWHFYELIVHYPTLIELYVDKQLFVNKENFRIVNDHPLKTIDDPDPTAFTIGACWHPRASRMVDHFSGQLSGLVIEQKEEEQRASGCVRECDQHIEIADIKSKIGTIEFISNENQSVWILRTDSAESLENLLKHVVYRNYPIPMIAGERQIIVKTSLKCLGDNHTTELKPFVKHLRIESKPTKVELKGNVNYYIDEKTINNGLYIFQNLSIFTDVIKHIQADIQECSISTQPELLYDFEQFVIPTEYIKSKKLNIVLTRNGMILSGPSSIDTYQYILRQIEYVARSPLKYNDRLFSLMCVGVNGQMPTNEVRVRVHVKLNAVVQSREFPQVYAALSNKFVVDNNEIKKNSQPSGLNAELIDDEKKTDSKSAASLPIAIVVLVCFGSAGVLIAFLVLRVRSNSKQRTSGDDHSQMEWDDTELNITVNPLDETKKVVPSSSNDIDHHANRLDSSASSTDDESNEYESDEAPEKVVDRELEWDDSAVEYGPKKV</sequence>
<dbReference type="InterPro" id="IPR015919">
    <property type="entry name" value="Cadherin-like_sf"/>
</dbReference>
<dbReference type="SUPFAM" id="SSF49899">
    <property type="entry name" value="Concanavalin A-like lectins/glucanases"/>
    <property type="match status" value="1"/>
</dbReference>
<dbReference type="GO" id="GO:0045211">
    <property type="term" value="C:postsynaptic membrane"/>
    <property type="evidence" value="ECO:0007669"/>
    <property type="project" value="TreeGrafter"/>
</dbReference>
<protein>
    <recommendedName>
        <fullName evidence="16">Cadherin domain-containing protein</fullName>
    </recommendedName>
</protein>
<evidence type="ECO:0000313" key="18">
    <source>
        <dbReference type="EMBL" id="CAF3687268.1"/>
    </source>
</evidence>